<reference evidence="2 3" key="1">
    <citation type="journal article" date="2017" name="BMC Genomics">
        <title>Whole-genome assembly of Babesia ovata and comparative genomics between closely related pathogens.</title>
        <authorList>
            <person name="Yamagishi J."/>
            <person name="Asada M."/>
            <person name="Hakimi H."/>
            <person name="Tanaka T.Q."/>
            <person name="Sugimoto C."/>
            <person name="Kawazu S."/>
        </authorList>
    </citation>
    <scope>NUCLEOTIDE SEQUENCE [LARGE SCALE GENOMIC DNA]</scope>
    <source>
        <strain evidence="2 3">Miyake</strain>
    </source>
</reference>
<feature type="compositionally biased region" description="Polar residues" evidence="1">
    <location>
        <begin position="243"/>
        <end position="263"/>
    </location>
</feature>
<dbReference type="EMBL" id="BDSA01000001">
    <property type="protein sequence ID" value="GBE58858.1"/>
    <property type="molecule type" value="Genomic_DNA"/>
</dbReference>
<evidence type="ECO:0000256" key="1">
    <source>
        <dbReference type="SAM" id="MobiDB-lite"/>
    </source>
</evidence>
<name>A0A2H6K7A5_9APIC</name>
<dbReference type="AlphaFoldDB" id="A0A2H6K7A5"/>
<protein>
    <submittedName>
        <fullName evidence="2">Uncharacterized protein</fullName>
    </submittedName>
</protein>
<evidence type="ECO:0000313" key="3">
    <source>
        <dbReference type="Proteomes" id="UP000236319"/>
    </source>
</evidence>
<proteinExistence type="predicted"/>
<dbReference type="Proteomes" id="UP000236319">
    <property type="component" value="Unassembled WGS sequence"/>
</dbReference>
<dbReference type="GeneID" id="39872628"/>
<evidence type="ECO:0000313" key="2">
    <source>
        <dbReference type="EMBL" id="GBE58858.1"/>
    </source>
</evidence>
<sequence length="288" mass="30976">MIIFNGAFVGANGGPDNPDSKDNGPKGIAFYANNEEFHQRLQRYMALLGRASLIYTDLAVISWEILDSNASPEVKEAKQRESKNLLTTMQNVFHMAEYVQLSNIFYKYAEIKTRPQNKDVKQGSSDEHKKDVDELEKQFKDKEGFAAALINSDLAEVHKSIIDDAVAFIRRHNGQQTSPPPSKPAGSNSAVSGGEDVPLAASTAAEPKPSGNTPTPDHTNHMAATGNANTRGGRGTTHATNGEDTSQTTEGTLNDIPNTTDAKGSSGFVTMGIRVIQTMVALGVMAVL</sequence>
<feature type="region of interest" description="Disordered" evidence="1">
    <location>
        <begin position="173"/>
        <end position="265"/>
    </location>
</feature>
<dbReference type="VEuPathDB" id="PiroplasmaDB:BOVATA_003510"/>
<dbReference type="OrthoDB" id="367009at2759"/>
<feature type="compositionally biased region" description="Low complexity" evidence="1">
    <location>
        <begin position="223"/>
        <end position="242"/>
    </location>
</feature>
<gene>
    <name evidence="2" type="ORF">BOVATA_003510</name>
</gene>
<keyword evidence="3" id="KW-1185">Reference proteome</keyword>
<dbReference type="RefSeq" id="XP_028865101.1">
    <property type="nucleotide sequence ID" value="XM_029009268.1"/>
</dbReference>
<organism evidence="2 3">
    <name type="scientific">Babesia ovata</name>
    <dbReference type="NCBI Taxonomy" id="189622"/>
    <lineage>
        <taxon>Eukaryota</taxon>
        <taxon>Sar</taxon>
        <taxon>Alveolata</taxon>
        <taxon>Apicomplexa</taxon>
        <taxon>Aconoidasida</taxon>
        <taxon>Piroplasmida</taxon>
        <taxon>Babesiidae</taxon>
        <taxon>Babesia</taxon>
    </lineage>
</organism>
<accession>A0A2H6K7A5</accession>
<comment type="caution">
    <text evidence="2">The sequence shown here is derived from an EMBL/GenBank/DDBJ whole genome shotgun (WGS) entry which is preliminary data.</text>
</comment>